<name>A0A2Z6E482_9GAMM</name>
<keyword evidence="1" id="KW-0472">Membrane</keyword>
<accession>A0A2Z6E482</accession>
<feature type="transmembrane region" description="Helical" evidence="1">
    <location>
        <begin position="87"/>
        <end position="110"/>
    </location>
</feature>
<proteinExistence type="predicted"/>
<sequence length="116" mass="12651">MWPYVLKVLITAVVVVAVSELGKRSPLWGAVLASLPLTSLLAFIWLYAGTGSTKEVAALAQGIFWMVLATLPLFVLLPVLLRHRVAFWPALVASCLVMLGAYFALVRVLARFGVRL</sequence>
<feature type="transmembrane region" description="Helical" evidence="1">
    <location>
        <begin position="27"/>
        <end position="47"/>
    </location>
</feature>
<dbReference type="InterPro" id="IPR058117">
    <property type="entry name" value="BV97_02767-like"/>
</dbReference>
<organism evidence="2 3">
    <name type="scientific">Aerosticca soli</name>
    <dbReference type="NCBI Taxonomy" id="2010829"/>
    <lineage>
        <taxon>Bacteria</taxon>
        <taxon>Pseudomonadati</taxon>
        <taxon>Pseudomonadota</taxon>
        <taxon>Gammaproteobacteria</taxon>
        <taxon>Lysobacterales</taxon>
        <taxon>Rhodanobacteraceae</taxon>
        <taxon>Aerosticca</taxon>
    </lineage>
</organism>
<evidence type="ECO:0000313" key="2">
    <source>
        <dbReference type="EMBL" id="BBD79880.1"/>
    </source>
</evidence>
<keyword evidence="1" id="KW-1133">Transmembrane helix</keyword>
<dbReference type="RefSeq" id="WP_126537413.1">
    <property type="nucleotide sequence ID" value="NZ_AP018560.1"/>
</dbReference>
<keyword evidence="1" id="KW-0812">Transmembrane</keyword>
<dbReference type="NCBIfam" id="NF006749">
    <property type="entry name" value="PRK09272.1-2"/>
    <property type="match status" value="1"/>
</dbReference>
<reference evidence="3" key="1">
    <citation type="submission" date="2018-04" db="EMBL/GenBank/DDBJ databases">
        <authorList>
            <person name="Watanabe M."/>
            <person name="Kojima H."/>
        </authorList>
    </citation>
    <scope>NUCLEOTIDE SEQUENCE [LARGE SCALE GENOMIC DNA]</scope>
    <source>
        <strain evidence="3">Dysh456</strain>
    </source>
</reference>
<dbReference type="KEGG" id="rbd:ALSL_1221"/>
<keyword evidence="3" id="KW-1185">Reference proteome</keyword>
<dbReference type="AlphaFoldDB" id="A0A2Z6E482"/>
<dbReference type="OrthoDB" id="47473at2"/>
<feature type="transmembrane region" description="Helical" evidence="1">
    <location>
        <begin position="59"/>
        <end position="81"/>
    </location>
</feature>
<dbReference type="Proteomes" id="UP000270530">
    <property type="component" value="Chromosome"/>
</dbReference>
<dbReference type="EMBL" id="AP018560">
    <property type="protein sequence ID" value="BBD79880.1"/>
    <property type="molecule type" value="Genomic_DNA"/>
</dbReference>
<evidence type="ECO:0000313" key="3">
    <source>
        <dbReference type="Proteomes" id="UP000270530"/>
    </source>
</evidence>
<evidence type="ECO:0000256" key="1">
    <source>
        <dbReference type="SAM" id="Phobius"/>
    </source>
</evidence>
<reference evidence="3" key="2">
    <citation type="submission" date="2018-06" db="EMBL/GenBank/DDBJ databases">
        <title>Genome sequence of Rhodanobacteraceae bacterium strain Dysh456.</title>
        <authorList>
            <person name="Fukui M."/>
        </authorList>
    </citation>
    <scope>NUCLEOTIDE SEQUENCE [LARGE SCALE GENOMIC DNA]</scope>
    <source>
        <strain evidence="3">Dysh456</strain>
    </source>
</reference>
<gene>
    <name evidence="2" type="ORF">ALSL_1221</name>
</gene>
<evidence type="ECO:0008006" key="4">
    <source>
        <dbReference type="Google" id="ProtNLM"/>
    </source>
</evidence>
<protein>
    <recommendedName>
        <fullName evidence="4">DUF3147 family protein</fullName>
    </recommendedName>
</protein>